<dbReference type="PANTHER" id="PTHR48034">
    <property type="entry name" value="TRANSFORMER-2 SEX-DETERMINING PROTEIN-RELATED"/>
    <property type="match status" value="1"/>
</dbReference>
<feature type="region of interest" description="Disordered" evidence="3">
    <location>
        <begin position="112"/>
        <end position="179"/>
    </location>
</feature>
<evidence type="ECO:0000259" key="4">
    <source>
        <dbReference type="PROSITE" id="PS50102"/>
    </source>
</evidence>
<organism evidence="5 6">
    <name type="scientific">Piliocolobus tephrosceles</name>
    <name type="common">Ugandan red Colobus</name>
    <dbReference type="NCBI Taxonomy" id="591936"/>
    <lineage>
        <taxon>Eukaryota</taxon>
        <taxon>Metazoa</taxon>
        <taxon>Chordata</taxon>
        <taxon>Craniata</taxon>
        <taxon>Vertebrata</taxon>
        <taxon>Euteleostomi</taxon>
        <taxon>Mammalia</taxon>
        <taxon>Eutheria</taxon>
        <taxon>Euarchontoglires</taxon>
        <taxon>Primates</taxon>
        <taxon>Haplorrhini</taxon>
        <taxon>Catarrhini</taxon>
        <taxon>Cercopithecidae</taxon>
        <taxon>Colobinae</taxon>
        <taxon>Piliocolobus</taxon>
    </lineage>
</organism>
<feature type="compositionally biased region" description="Acidic residues" evidence="3">
    <location>
        <begin position="70"/>
        <end position="79"/>
    </location>
</feature>
<evidence type="ECO:0000256" key="2">
    <source>
        <dbReference type="PROSITE-ProRule" id="PRU00176"/>
    </source>
</evidence>
<evidence type="ECO:0000313" key="6">
    <source>
        <dbReference type="Proteomes" id="UP000694416"/>
    </source>
</evidence>
<feature type="domain" description="RRM" evidence="4">
    <location>
        <begin position="14"/>
        <end position="83"/>
    </location>
</feature>
<dbReference type="PROSITE" id="PS50102">
    <property type="entry name" value="RRM"/>
    <property type="match status" value="1"/>
</dbReference>
<reference evidence="5" key="2">
    <citation type="submission" date="2025-09" db="UniProtKB">
        <authorList>
            <consortium name="Ensembl"/>
        </authorList>
    </citation>
    <scope>IDENTIFICATION</scope>
</reference>
<dbReference type="Ensembl" id="ENSPTET00000048993.1">
    <property type="protein sequence ID" value="ENSPTEP00000036057.1"/>
    <property type="gene ID" value="ENSPTEG00000033956.1"/>
</dbReference>
<dbReference type="InterPro" id="IPR000504">
    <property type="entry name" value="RRM_dom"/>
</dbReference>
<dbReference type="SUPFAM" id="SSF54928">
    <property type="entry name" value="RNA-binding domain, RBD"/>
    <property type="match status" value="1"/>
</dbReference>
<dbReference type="CDD" id="cd12311">
    <property type="entry name" value="RRM_SRSF2_SRSF8"/>
    <property type="match status" value="1"/>
</dbReference>
<evidence type="ECO:0000256" key="3">
    <source>
        <dbReference type="SAM" id="MobiDB-lite"/>
    </source>
</evidence>
<dbReference type="InterPro" id="IPR035979">
    <property type="entry name" value="RBD_domain_sf"/>
</dbReference>
<keyword evidence="6" id="KW-1185">Reference proteome</keyword>
<feature type="region of interest" description="Disordered" evidence="3">
    <location>
        <begin position="70"/>
        <end position="98"/>
    </location>
</feature>
<dbReference type="Gene3D" id="3.30.70.330">
    <property type="match status" value="1"/>
</dbReference>
<dbReference type="InterPro" id="IPR012677">
    <property type="entry name" value="Nucleotide-bd_a/b_plait_sf"/>
</dbReference>
<proteinExistence type="predicted"/>
<reference evidence="5" key="1">
    <citation type="submission" date="2025-08" db="UniProtKB">
        <authorList>
            <consortium name="Ensembl"/>
        </authorList>
    </citation>
    <scope>IDENTIFICATION</scope>
</reference>
<dbReference type="Proteomes" id="UP000694416">
    <property type="component" value="Unplaced"/>
</dbReference>
<name>A0A8C9IGS2_9PRIM</name>
<keyword evidence="1 2" id="KW-0694">RNA-binding</keyword>
<dbReference type="SMART" id="SM00360">
    <property type="entry name" value="RRM"/>
    <property type="match status" value="1"/>
</dbReference>
<evidence type="ECO:0000313" key="5">
    <source>
        <dbReference type="Ensembl" id="ENSPTEP00000036057.1"/>
    </source>
</evidence>
<dbReference type="Pfam" id="PF00076">
    <property type="entry name" value="RRM_1"/>
    <property type="match status" value="1"/>
</dbReference>
<evidence type="ECO:0000256" key="1">
    <source>
        <dbReference type="ARBA" id="ARBA00022884"/>
    </source>
</evidence>
<sequence>MSCGRPPPDVDGMITLKVDNLTYRTTPDSLKRVFEKYGRVGDVYIPREHHTKAPRGFAFVRFHNRRDAEDAEDAMDGAELDGRGPPTSGLPATGLSTTALTRSLGLALALHQPPNPALREDPSPPPSPDLAQGPGLDLRPGVLPPYPRGNPSPGRDPRVLPGLLKGKKDKCPPRKMIIS</sequence>
<protein>
    <recommendedName>
        <fullName evidence="4">RRM domain-containing protein</fullName>
    </recommendedName>
</protein>
<dbReference type="AlphaFoldDB" id="A0A8C9IGS2"/>
<dbReference type="InterPro" id="IPR050441">
    <property type="entry name" value="RBM"/>
</dbReference>
<accession>A0A8C9IGS2</accession>
<dbReference type="GO" id="GO:0003723">
    <property type="term" value="F:RNA binding"/>
    <property type="evidence" value="ECO:0007669"/>
    <property type="project" value="UniProtKB-UniRule"/>
</dbReference>